<dbReference type="GO" id="GO:0006508">
    <property type="term" value="P:proteolysis"/>
    <property type="evidence" value="ECO:0007669"/>
    <property type="project" value="UniProtKB-KW"/>
</dbReference>
<keyword evidence="2" id="KW-0645">Protease</keyword>
<feature type="compositionally biased region" description="Low complexity" evidence="1">
    <location>
        <begin position="201"/>
        <end position="214"/>
    </location>
</feature>
<sequence length="778" mass="84750">MSTPEDVQRLLKELKDLKERAETAETRAQSAETRAETAETQAKLEKSRADELATRQAPTRLLDYIRHVDQNMSAAFTVEQSSSTSLGVTSVEGRFYPQHFQPWHDFAGTHNELFNMLVQTFANDGGAYFPSILSIETLGGDISPAAADEQDLRPFIRASIEKPAALIVSKYLEIVNHPAVTAIRFRNNAYGLNIGRSEEQLQQQLEEEQQQQQRGRPRKRRSPARAVGVPDRWAVASNRDGEKTHVLVAEYKAAHRLPAKTLRPVMSAPPTDNFFPRAAKQDETSTSSAAVPGSVLVAKVLCQAYHYMITSGLEFGYVASGEGLVLLRILERDPNTLYYFWSVFPSQNAANDNPPTNVVLRAPRDTAMAYLASLSILGIDSTPRPSEWIDAAKRKLKRWPGPKKAAAPLSDTFSLLPPPHKDGHDDSGGGGGGGGSGSGVSGGESSSSGLAGSVSLRLVGTQSALKRSRGSEPAGGHQTTTTAAPAPSTPFTRPFVVEPPTLPYCTQACLQGLLHGGLPLDKQCPNVKLHGGAGSFAVEADSHVLTAREVRALVVAQLAKNMDKDCECLDKYGCFGRFGVLFKITVTGYGYTLVAKGVQRRHRSVLEREAAVYRGLQSFQGRLIPVCLGLLDLERSVPLHSCACVSHMLLLSYVGPDLGVHSFQTKKALFPSGVDWAVETERTWDELAAAGLQDNDRREQNVAWNDEVGRVMQFDFDQAFIPVPSPVPSPNPSPGPLRSSPPPPRSPLLAKRDLNAYQHDENEQNEGLQTKKRPRTAT</sequence>
<dbReference type="Proteomes" id="UP000076874">
    <property type="component" value="Unassembled WGS sequence"/>
</dbReference>
<keyword evidence="3" id="KW-1185">Reference proteome</keyword>
<dbReference type="GO" id="GO:0008237">
    <property type="term" value="F:metallopeptidase activity"/>
    <property type="evidence" value="ECO:0007669"/>
    <property type="project" value="UniProtKB-KW"/>
</dbReference>
<feature type="compositionally biased region" description="Low complexity" evidence="1">
    <location>
        <begin position="479"/>
        <end position="492"/>
    </location>
</feature>
<name>A0A167WB77_9HYPO</name>
<dbReference type="STRING" id="1081102.A0A167WB77"/>
<protein>
    <submittedName>
        <fullName evidence="2">Metalloprotease m41</fullName>
    </submittedName>
</protein>
<organism evidence="2 3">
    <name type="scientific">Niveomyces insectorum RCEF 264</name>
    <dbReference type="NCBI Taxonomy" id="1081102"/>
    <lineage>
        <taxon>Eukaryota</taxon>
        <taxon>Fungi</taxon>
        <taxon>Dikarya</taxon>
        <taxon>Ascomycota</taxon>
        <taxon>Pezizomycotina</taxon>
        <taxon>Sordariomycetes</taxon>
        <taxon>Hypocreomycetidae</taxon>
        <taxon>Hypocreales</taxon>
        <taxon>Cordycipitaceae</taxon>
        <taxon>Niveomyces</taxon>
    </lineage>
</organism>
<evidence type="ECO:0000313" key="2">
    <source>
        <dbReference type="EMBL" id="OAA63568.1"/>
    </source>
</evidence>
<feature type="region of interest" description="Disordered" evidence="1">
    <location>
        <begin position="722"/>
        <end position="778"/>
    </location>
</feature>
<gene>
    <name evidence="2" type="ORF">SPI_03731</name>
</gene>
<feature type="region of interest" description="Disordered" evidence="1">
    <location>
        <begin position="201"/>
        <end position="229"/>
    </location>
</feature>
<dbReference type="OrthoDB" id="5152817at2759"/>
<comment type="caution">
    <text evidence="2">The sequence shown here is derived from an EMBL/GenBank/DDBJ whole genome shotgun (WGS) entry which is preliminary data.</text>
</comment>
<evidence type="ECO:0000313" key="3">
    <source>
        <dbReference type="Proteomes" id="UP000076874"/>
    </source>
</evidence>
<feature type="compositionally biased region" description="Basic and acidic residues" evidence="1">
    <location>
        <begin position="33"/>
        <end position="52"/>
    </location>
</feature>
<proteinExistence type="predicted"/>
<dbReference type="AlphaFoldDB" id="A0A167WB77"/>
<feature type="compositionally biased region" description="Low complexity" evidence="1">
    <location>
        <begin position="443"/>
        <end position="460"/>
    </location>
</feature>
<evidence type="ECO:0000256" key="1">
    <source>
        <dbReference type="SAM" id="MobiDB-lite"/>
    </source>
</evidence>
<feature type="compositionally biased region" description="Pro residues" evidence="1">
    <location>
        <begin position="723"/>
        <end position="746"/>
    </location>
</feature>
<dbReference type="EMBL" id="AZHD01000005">
    <property type="protein sequence ID" value="OAA63568.1"/>
    <property type="molecule type" value="Genomic_DNA"/>
</dbReference>
<reference evidence="2 3" key="1">
    <citation type="journal article" date="2016" name="Genome Biol. Evol.">
        <title>Divergent and convergent evolution of fungal pathogenicity.</title>
        <authorList>
            <person name="Shang Y."/>
            <person name="Xiao G."/>
            <person name="Zheng P."/>
            <person name="Cen K."/>
            <person name="Zhan S."/>
            <person name="Wang C."/>
        </authorList>
    </citation>
    <scope>NUCLEOTIDE SEQUENCE [LARGE SCALE GENOMIC DNA]</scope>
    <source>
        <strain evidence="2 3">RCEF 264</strain>
    </source>
</reference>
<feature type="compositionally biased region" description="Gly residues" evidence="1">
    <location>
        <begin position="428"/>
        <end position="442"/>
    </location>
</feature>
<accession>A0A167WB77</accession>
<feature type="region of interest" description="Disordered" evidence="1">
    <location>
        <begin position="399"/>
        <end position="493"/>
    </location>
</feature>
<feature type="compositionally biased region" description="Basic and acidic residues" evidence="1">
    <location>
        <begin position="750"/>
        <end position="762"/>
    </location>
</feature>
<keyword evidence="2" id="KW-0482">Metalloprotease</keyword>
<feature type="region of interest" description="Disordered" evidence="1">
    <location>
        <begin position="18"/>
        <end position="52"/>
    </location>
</feature>
<keyword evidence="2" id="KW-0378">Hydrolase</keyword>